<dbReference type="PROSITE" id="PS50075">
    <property type="entry name" value="CARRIER"/>
    <property type="match status" value="4"/>
</dbReference>
<dbReference type="Pfam" id="PF00501">
    <property type="entry name" value="AMP-binding"/>
    <property type="match status" value="4"/>
</dbReference>
<dbReference type="FunFam" id="1.10.1200.10:FF:000016">
    <property type="entry name" value="Non-ribosomal peptide synthase"/>
    <property type="match status" value="3"/>
</dbReference>
<dbReference type="GO" id="GO:0009239">
    <property type="term" value="P:enterobactin biosynthetic process"/>
    <property type="evidence" value="ECO:0007669"/>
    <property type="project" value="TreeGrafter"/>
</dbReference>
<dbReference type="FunFam" id="2.30.38.10:FF:000001">
    <property type="entry name" value="Non-ribosomal peptide synthetase PvdI"/>
    <property type="match status" value="3"/>
</dbReference>
<comment type="cofactor">
    <cofactor evidence="1">
        <name>pantetheine 4'-phosphate</name>
        <dbReference type="ChEBI" id="CHEBI:47942"/>
    </cofactor>
</comment>
<dbReference type="FunFam" id="1.10.1200.10:FF:000005">
    <property type="entry name" value="Nonribosomal peptide synthetase 1"/>
    <property type="match status" value="1"/>
</dbReference>
<dbReference type="InterPro" id="IPR020806">
    <property type="entry name" value="PKS_PP-bd"/>
</dbReference>
<dbReference type="Gene3D" id="1.10.1200.10">
    <property type="entry name" value="ACP-like"/>
    <property type="match status" value="2"/>
</dbReference>
<dbReference type="InterPro" id="IPR009081">
    <property type="entry name" value="PP-bd_ACP"/>
</dbReference>
<dbReference type="SUPFAM" id="SSF52777">
    <property type="entry name" value="CoA-dependent acyltransferases"/>
    <property type="match status" value="6"/>
</dbReference>
<dbReference type="Gene3D" id="3.30.300.30">
    <property type="match status" value="4"/>
</dbReference>
<dbReference type="Gene3D" id="2.30.38.10">
    <property type="entry name" value="Luciferase, Domain 3"/>
    <property type="match status" value="3"/>
</dbReference>
<dbReference type="Proteomes" id="UP000321617">
    <property type="component" value="Unassembled WGS sequence"/>
</dbReference>
<dbReference type="InterPro" id="IPR006162">
    <property type="entry name" value="Ppantetheine_attach_site"/>
</dbReference>
<evidence type="ECO:0000256" key="4">
    <source>
        <dbReference type="ARBA" id="ARBA00022553"/>
    </source>
</evidence>
<feature type="domain" description="Carrier" evidence="6">
    <location>
        <begin position="2660"/>
        <end position="2735"/>
    </location>
</feature>
<keyword evidence="3" id="KW-0596">Phosphopantetheine</keyword>
<evidence type="ECO:0000256" key="1">
    <source>
        <dbReference type="ARBA" id="ARBA00001957"/>
    </source>
</evidence>
<dbReference type="InterPro" id="IPR029058">
    <property type="entry name" value="AB_hydrolase_fold"/>
</dbReference>
<dbReference type="InterPro" id="IPR045851">
    <property type="entry name" value="AMP-bd_C_sf"/>
</dbReference>
<reference evidence="7 8" key="1">
    <citation type="journal article" date="2013" name="Stand. Genomic Sci.">
        <title>Genomic Encyclopedia of Type Strains, Phase I: The one thousand microbial genomes (KMG-I) project.</title>
        <authorList>
            <person name="Kyrpides N.C."/>
            <person name="Woyke T."/>
            <person name="Eisen J.A."/>
            <person name="Garrity G."/>
            <person name="Lilburn T.G."/>
            <person name="Beck B.J."/>
            <person name="Whitman W.B."/>
            <person name="Hugenholtz P."/>
            <person name="Klenk H.P."/>
        </authorList>
    </citation>
    <scope>NUCLEOTIDE SEQUENCE [LARGE SCALE GENOMIC DNA]</scope>
    <source>
        <strain evidence="7 8">DSM 45044</strain>
    </source>
</reference>
<feature type="domain" description="Carrier" evidence="6">
    <location>
        <begin position="3715"/>
        <end position="3790"/>
    </location>
</feature>
<accession>A0A562VBV0</accession>
<feature type="compositionally biased region" description="Polar residues" evidence="5">
    <location>
        <begin position="1"/>
        <end position="10"/>
    </location>
</feature>
<comment type="similarity">
    <text evidence="2">Belongs to the ATP-dependent AMP-binding enzyme family.</text>
</comment>
<dbReference type="FunFam" id="3.30.559.10:FF:000012">
    <property type="entry name" value="Non-ribosomal peptide synthetase"/>
    <property type="match status" value="1"/>
</dbReference>
<dbReference type="CDD" id="cd12117">
    <property type="entry name" value="A_NRPS_Srf_like"/>
    <property type="match status" value="2"/>
</dbReference>
<dbReference type="PROSITE" id="PS00012">
    <property type="entry name" value="PHOSPHOPANTETHEINE"/>
    <property type="match status" value="4"/>
</dbReference>
<dbReference type="GO" id="GO:0008610">
    <property type="term" value="P:lipid biosynthetic process"/>
    <property type="evidence" value="ECO:0007669"/>
    <property type="project" value="UniProtKB-ARBA"/>
</dbReference>
<evidence type="ECO:0000256" key="2">
    <source>
        <dbReference type="ARBA" id="ARBA00006432"/>
    </source>
</evidence>
<dbReference type="SMART" id="SM00823">
    <property type="entry name" value="PKS_PP"/>
    <property type="match status" value="4"/>
</dbReference>
<dbReference type="InterPro" id="IPR010071">
    <property type="entry name" value="AA_adenyl_dom"/>
</dbReference>
<protein>
    <submittedName>
        <fullName evidence="7">Amino acid adenylation domain-containing protein</fullName>
    </submittedName>
</protein>
<evidence type="ECO:0000313" key="8">
    <source>
        <dbReference type="Proteomes" id="UP000321617"/>
    </source>
</evidence>
<dbReference type="GO" id="GO:0047527">
    <property type="term" value="F:2,3-dihydroxybenzoate-serine ligase activity"/>
    <property type="evidence" value="ECO:0007669"/>
    <property type="project" value="TreeGrafter"/>
</dbReference>
<dbReference type="PROSITE" id="PS00455">
    <property type="entry name" value="AMP_BINDING"/>
    <property type="match status" value="4"/>
</dbReference>
<dbReference type="NCBIfam" id="NF003417">
    <property type="entry name" value="PRK04813.1"/>
    <property type="match status" value="4"/>
</dbReference>
<feature type="domain" description="Carrier" evidence="6">
    <location>
        <begin position="551"/>
        <end position="626"/>
    </location>
</feature>
<dbReference type="CDD" id="cd05930">
    <property type="entry name" value="A_NRPS"/>
    <property type="match status" value="2"/>
</dbReference>
<proteinExistence type="inferred from homology"/>
<dbReference type="NCBIfam" id="TIGR01733">
    <property type="entry name" value="AA-adenyl-dom"/>
    <property type="match status" value="4"/>
</dbReference>
<evidence type="ECO:0000256" key="3">
    <source>
        <dbReference type="ARBA" id="ARBA00022450"/>
    </source>
</evidence>
<feature type="domain" description="Carrier" evidence="6">
    <location>
        <begin position="1606"/>
        <end position="1681"/>
    </location>
</feature>
<dbReference type="InterPro" id="IPR023213">
    <property type="entry name" value="CAT-like_dom_sf"/>
</dbReference>
<dbReference type="InterPro" id="IPR042099">
    <property type="entry name" value="ANL_N_sf"/>
</dbReference>
<dbReference type="Gene3D" id="3.40.50.980">
    <property type="match status" value="6"/>
</dbReference>
<dbReference type="SUPFAM" id="SSF47336">
    <property type="entry name" value="ACP-like"/>
    <property type="match status" value="4"/>
</dbReference>
<dbReference type="InterPro" id="IPR036736">
    <property type="entry name" value="ACP-like_sf"/>
</dbReference>
<dbReference type="GO" id="GO:0005829">
    <property type="term" value="C:cytosol"/>
    <property type="evidence" value="ECO:0007669"/>
    <property type="project" value="TreeGrafter"/>
</dbReference>
<dbReference type="GO" id="GO:0031177">
    <property type="term" value="F:phosphopantetheine binding"/>
    <property type="evidence" value="ECO:0007669"/>
    <property type="project" value="InterPro"/>
</dbReference>
<feature type="region of interest" description="Disordered" evidence="5">
    <location>
        <begin position="1"/>
        <end position="42"/>
    </location>
</feature>
<dbReference type="GO" id="GO:0009366">
    <property type="term" value="C:enterobactin synthetase complex"/>
    <property type="evidence" value="ECO:0007669"/>
    <property type="project" value="TreeGrafter"/>
</dbReference>
<dbReference type="OrthoDB" id="4501954at2"/>
<evidence type="ECO:0000313" key="7">
    <source>
        <dbReference type="EMBL" id="TWJ15365.1"/>
    </source>
</evidence>
<dbReference type="Pfam" id="PF13193">
    <property type="entry name" value="AMP-binding_C"/>
    <property type="match status" value="4"/>
</dbReference>
<dbReference type="Gene3D" id="3.40.50.1820">
    <property type="entry name" value="alpha/beta hydrolase"/>
    <property type="match status" value="2"/>
</dbReference>
<dbReference type="PANTHER" id="PTHR45527">
    <property type="entry name" value="NONRIBOSOMAL PEPTIDE SYNTHETASE"/>
    <property type="match status" value="1"/>
</dbReference>
<dbReference type="FunFam" id="3.30.300.30:FF:000010">
    <property type="entry name" value="Enterobactin synthetase component F"/>
    <property type="match status" value="3"/>
</dbReference>
<name>A0A562VBV0_9ACTN</name>
<dbReference type="Gene3D" id="3.30.559.10">
    <property type="entry name" value="Chloramphenicol acetyltransferase-like domain"/>
    <property type="match status" value="3"/>
</dbReference>
<dbReference type="EMBL" id="VLLL01000005">
    <property type="protein sequence ID" value="TWJ15365.1"/>
    <property type="molecule type" value="Genomic_DNA"/>
</dbReference>
<dbReference type="PANTHER" id="PTHR45527:SF1">
    <property type="entry name" value="FATTY ACID SYNTHASE"/>
    <property type="match status" value="1"/>
</dbReference>
<keyword evidence="8" id="KW-1185">Reference proteome</keyword>
<gene>
    <name evidence="7" type="ORF">LX16_1066</name>
</gene>
<evidence type="ECO:0000259" key="6">
    <source>
        <dbReference type="PROSITE" id="PS50075"/>
    </source>
</evidence>
<dbReference type="InterPro" id="IPR001242">
    <property type="entry name" value="Condensation_dom"/>
</dbReference>
<evidence type="ECO:0000256" key="5">
    <source>
        <dbReference type="SAM" id="MobiDB-lite"/>
    </source>
</evidence>
<sequence>MNHDISTASGAATHGRRRMSDTHTPGPASHHHHDGGAGPDLTASTVHRLVEERARAVPDAIAVVHGDLTLTYRQLDARADGLARRLRDTGVGRGTRVAVCLDHRPHTVVALLAVLKAGGAFVPLDPAYPAARKEFVLADTAAPVVVSSDDLADRIPAGDAVLISVDDATEAGSAPLPEVSADDPAYVIYTSGSTGEPKGVVLRHGGAVNYLRWCADAYPAHPGVTGTFLYSALTFDLTITALFLPLVQGSSITIPVVPPGGNPFQSTVEALVEGAAASFLKATPSHLELLVAQAEQAGRRLRVHTHVVGGEELTGALTARLLAVSDVPTTVVNEYGPTEATVGCANHRIDADTRFEPGGLPIGTPIANTEMYVVDADDRLVPDGTPGELLIGGVGVAAGYLNRPELTAERFVDNPFGPGRLYRSGDLAIRRPDGLFGFLGRIDDQIKLRGHRIEPGEIEAALLTHPAVTSATVTVREDVPGDRRLTAYLVAPAGFDTSGLRAALAATLPSHMLPAAFVVVDAIPLNANGKVDRDALPAPTADAGATTPGTVSDDPIEAGIAEIWRQVLGVAEVGVHDDFFELGGHSLLATRVVSRIRDEFGVEVPIGALFTSPTVARLAGLVSAAGDSEGGRIPTVPRDGGLPLSFAQQRLWFLDQLEPGGREYLIPFAFRVSGDFDVAAMESAVSALTARHEVLRTRYVAGDDGDPLQVVDPATQVTAAHIDAPDAAADTDTDRRHITELLAGQPPFDLAADRLLRLTVLRYSDTEHLVLIVMHHIVSDGWSAGILAAELGELYRAAVTGTAPHLPVLPVQYGDYAVWQRARLTDDVVGRQLEYWTERLAGLEPLELPTDRSRPPVRSGRGGAVRVTLPPEVVAGLRRTGARRGASLFMTGLAVFQLLMSRYTRQTDIAVGTPIAGRNHTDVENLIGFFVNTLVMRTDLSDDPTVGQLIDRVREHALAAYRHQDVPFEQVVAALAPERDRSRNPLAQVVFAFQNTEQPTLRRIPGATVSPSPVGNEHTKFDLTVFATERDGGLEVEFVYAADLFDESTVERMAGHFARLAAGVAHGDETPTAELDMTSPSERRRLLAWSGTHTDFPADAVVDELVARRAATRPDAVALVDGDVTWTYRDLDTRANRLAHLLRRAGCGHETPVGVQLPPGGDLVVTVLAILKAGGAYVPLDMGYPPARLEFMIRDTGAPLVVTGTAAPVSGLSDIPARLLSWEAVEAELAAQPETPPDRVTTAESLAYVIYTSGSTGTPKGVQVTHRNINRLTHGDYAPLAPGDTVAQISNTAFDAFTWECWATLTHGATLAILPRETVLSAAALATELRRRRVTALFMTAALFHQHLLERPDLFDGVRTVMFGGETVERSVVDRLVAREHGPGAVVNGYGPTETTTFALTHTVVPGRHADARTIPIGRPIADTDVYIVDATGRPVPVGVPGELWIGGAGVARGYHGRPELTAERFVDSPFGRGRVYRTGDLVKWLPDGHVEFLGRIDGQVKLRGHRIEPGEIEAAILRDRGVSACTVVVREDTPGDRRLVAYLVSDEGVDTAVLRDALRARIPEYMVPGAFVTVPAIPLTPNGKVDRRALPAPPARHEAADGFVAPRTPTEEAVAAAWRDVLHVTDVGVHDDFFASGGHSLSATRLVSRLNRDLAAGMTVAEVFAAPTVAGLAAAVDGRAGMNERTNGGIPVSPRHDAMPLSFAQQRLWFLDQLEPDDAEYLVPFGMRVSGVLDVAALEKAVTALVARHEVLRTRFAADANGDPVQVIDPPTPVTAVRVTARDADHALDILTDHSHRPFDLSADPMLRLTVVQSSETEYLVLIVMHHIAADGWSAGVLATELGRLYAAGTTGARPDLPTLPVQYADFAAWQRDHLTGDLLDRQLSYWTERLRGLEPLELPTDRPRPVVRSGNGDAVSFRLPHSTVEGLRRLTATHGTSLFMTTLAAFQLLLARYTRQTDIAVGTPMAGRNHADVEELVGFFVNTLVMRTDLSDRLTVAGLLEQVRRHALDAHTHQDLPFERLVDELAPRRDPSRNPLVQVLFALQNVADLENWSLPGLDVEAIPTLNHRTRFDLTMTMAEQDDGTVVGDLVYATDLFDRSTVERMAGHYVNLVASMVRDVDAHVDDLDMLSKTERRLVRTVWNDTGLAIPEDATVDGLVTARAAAAPAAVAVVDGDRRVTYGELETRANRLAHLLRDHGAGPETLVGVCLDRSADMVVSLLAILKAGAAYLPLDRDYPAARIEFMVADTAAPLVITDTALASRLPDTAARLLLLDTLGDELAEHPETPPDTMSTTDGLAYVIYTSGSTGTPKGVQVTHRNINRLVHNRYADVTASDVVAQVSNCSFDAYTFECWGALVNGATMAVIGKDTTLHAPALRGALERHGVSTMFLTSALFHQHLLEDPAIFSGLKTVLYGGEAIDRSTADRLVSGDDGPSVLMHVYGPTETTTFATAHRVTRDRHTATPTLPIGAPIANTTAHVVDAAFRPVGIGVPGELLIGGPGVARGYHGRPELTAEKFVDDPFGDGRVYRTGDLVKWLPDGQIEFLGRIDKQVKLRGFRIELGEVETAILTDPTVDTCTVVLREDTPGDKRLVAYLVSDRDVDTAALRVALKDRLPEYMIPSALVTLPALPLNANGKIDTAALPAADPDRPDPSVAYVEPDGPTENTVAAIWREVLRADRIGAHDDFFALGGHSLSATRVTSRLRTGHGVDLPVRTLFTSPTLREFAAAVDAADSVVAARIRRTGRDTPPPASFAQQRLWFLDQLGAGGGDWLVPFAMRVTGPLDVGALEAAVTELVTRHEILRTRFVADDRGEPVQIIDPPAQVVAETTDVSGLPADVAAEAARRAVDECAARPFDLAADRLLRLAVARVTRDEHLVLIVMHHIVSDGWSAGILADELDRCYAAALDGRPVSLPPLRVQYADFAAWQRRRRDGDDAARREEYWTRRLADLEPLELPTDRARPAERSGRGDAVTFSLPATTVAGLRRMAGEYRASLFMTALAAFQLLLSHYSGQTDVAVGTPIAGRNHADVERLVGIFINTLVMRGDLAGDPTVGELVTATRDAALDAYAHQDMPFERLVDRLAPDRDLSRNPLVQVLFAVQNVANLENWRLRGTTVTALPPTVTTAKLDMSVFLTERDDGSASGTIVYATDLFDRSTVESFATRYRALAASLAEAGPETPVSRLALTEDSERPLVPADAGTGADHPGTHTLHRLVEETAVVHPDRIAVRCGGVSLTYAELDRDANRLAHLLRERGARPGRLVGVCLERGVEVITAILGVLKSGAAYLPLDPDYPDARLAFMVSDASPSLLVTTSGIVERFAGVVPTVTLDGDAAEIATRPATALDTAVGPHDLAYVVYTSGSTGTPKGVLIEHLGVVNHIAHLRDHVLSDRRPEVVLQAVSPAYDASVREIFYPLSVGATVQVVPTGMADVAEYVAALDRYGVRVVVSCVPSVLGEILRTAQGAGVGLALETVLLSGESPTVLTGRADAVRAAVTEVVNQYGPTETTLTTVYRRDHHIEDGNRIGRPLANTSAYVVDRFGNPLPAGVPGELLIGGAGVARGYLNRPELTAERFVPNPFGPGRLYRTGDRARWLPDGELEFLGRFDDQVKLRGKRVEPGEIETVMHDHPAVARSVVVVREDTPGDQRLVAYVVPAPGGDLTGLRGFLSGRLPEYLVPNVFVELAELPTTVSRKVDRAALPAPAYRPTDGGRRTPPSSPAERMIAGIWRQVLEVDDVGVHDDFFALGGHSLSATRVVSRLRQDLGVAVPVRTLFAAPTVAELAKAVAELLLAQVSERFARH</sequence>
<dbReference type="GO" id="GO:0072330">
    <property type="term" value="P:monocarboxylic acid biosynthetic process"/>
    <property type="evidence" value="ECO:0007669"/>
    <property type="project" value="UniProtKB-ARBA"/>
</dbReference>
<dbReference type="SUPFAM" id="SSF56801">
    <property type="entry name" value="Acetyl-CoA synthetase-like"/>
    <property type="match status" value="4"/>
</dbReference>
<organism evidence="7 8">
    <name type="scientific">Stackebrandtia albiflava</name>
    <dbReference type="NCBI Taxonomy" id="406432"/>
    <lineage>
        <taxon>Bacteria</taxon>
        <taxon>Bacillati</taxon>
        <taxon>Actinomycetota</taxon>
        <taxon>Actinomycetes</taxon>
        <taxon>Glycomycetales</taxon>
        <taxon>Glycomycetaceae</taxon>
        <taxon>Stackebrandtia</taxon>
    </lineage>
</organism>
<dbReference type="Pfam" id="PF00668">
    <property type="entry name" value="Condensation"/>
    <property type="match status" value="3"/>
</dbReference>
<dbReference type="GO" id="GO:0043041">
    <property type="term" value="P:amino acid activation for nonribosomal peptide biosynthetic process"/>
    <property type="evidence" value="ECO:0007669"/>
    <property type="project" value="TreeGrafter"/>
</dbReference>
<dbReference type="Pfam" id="PF00550">
    <property type="entry name" value="PP-binding"/>
    <property type="match status" value="4"/>
</dbReference>
<dbReference type="InterPro" id="IPR020845">
    <property type="entry name" value="AMP-binding_CS"/>
</dbReference>
<dbReference type="InterPro" id="IPR025110">
    <property type="entry name" value="AMP-bd_C"/>
</dbReference>
<dbReference type="InterPro" id="IPR000873">
    <property type="entry name" value="AMP-dep_synth/lig_dom"/>
</dbReference>
<dbReference type="FunFam" id="3.40.50.980:FF:000001">
    <property type="entry name" value="Non-ribosomal peptide synthetase"/>
    <property type="match status" value="4"/>
</dbReference>
<dbReference type="RefSeq" id="WP_147133922.1">
    <property type="nucleotide sequence ID" value="NZ_BAABIJ010000001.1"/>
</dbReference>
<comment type="caution">
    <text evidence="7">The sequence shown here is derived from an EMBL/GenBank/DDBJ whole genome shotgun (WGS) entry which is preliminary data.</text>
</comment>
<dbReference type="Gene3D" id="3.30.559.30">
    <property type="entry name" value="Nonribosomal peptide synthetase, condensation domain"/>
    <property type="match status" value="3"/>
</dbReference>
<keyword evidence="4" id="KW-0597">Phosphoprotein</keyword>
<dbReference type="CDD" id="cd19531">
    <property type="entry name" value="LCL_NRPS-like"/>
    <property type="match status" value="3"/>
</dbReference>
<dbReference type="FunFam" id="3.40.50.12780:FF:000012">
    <property type="entry name" value="Non-ribosomal peptide synthetase"/>
    <property type="match status" value="3"/>
</dbReference>
<dbReference type="Gene3D" id="3.40.50.12780">
    <property type="entry name" value="N-terminal domain of ligase-like"/>
    <property type="match status" value="1"/>
</dbReference>